<keyword evidence="3 6" id="KW-1133">Transmembrane helix</keyword>
<comment type="subcellular location">
    <subcellularLocation>
        <location evidence="1">Cell membrane</location>
        <topology evidence="1">Multi-pass membrane protein</topology>
    </subcellularLocation>
</comment>
<keyword evidence="4 6" id="KW-0472">Membrane</keyword>
<dbReference type="CDD" id="cd17321">
    <property type="entry name" value="MFS_MMR_MDR_like"/>
    <property type="match status" value="1"/>
</dbReference>
<proteinExistence type="predicted"/>
<feature type="region of interest" description="Disordered" evidence="5">
    <location>
        <begin position="460"/>
        <end position="516"/>
    </location>
</feature>
<feature type="transmembrane region" description="Helical" evidence="6">
    <location>
        <begin position="409"/>
        <end position="427"/>
    </location>
</feature>
<dbReference type="GO" id="GO:0022857">
    <property type="term" value="F:transmembrane transporter activity"/>
    <property type="evidence" value="ECO:0007669"/>
    <property type="project" value="InterPro"/>
</dbReference>
<evidence type="ECO:0000256" key="3">
    <source>
        <dbReference type="ARBA" id="ARBA00022989"/>
    </source>
</evidence>
<comment type="caution">
    <text evidence="8">The sequence shown here is derived from an EMBL/GenBank/DDBJ whole genome shotgun (WGS) entry which is preliminary data.</text>
</comment>
<feature type="transmembrane region" description="Helical" evidence="6">
    <location>
        <begin position="53"/>
        <end position="71"/>
    </location>
</feature>
<dbReference type="SUPFAM" id="SSF103473">
    <property type="entry name" value="MFS general substrate transporter"/>
    <property type="match status" value="1"/>
</dbReference>
<feature type="transmembrane region" description="Helical" evidence="6">
    <location>
        <begin position="142"/>
        <end position="160"/>
    </location>
</feature>
<feature type="transmembrane region" description="Helical" evidence="6">
    <location>
        <begin position="268"/>
        <end position="289"/>
    </location>
</feature>
<feature type="transmembrane region" description="Helical" evidence="6">
    <location>
        <begin position="370"/>
        <end position="389"/>
    </location>
</feature>
<evidence type="ECO:0000256" key="2">
    <source>
        <dbReference type="ARBA" id="ARBA00022692"/>
    </source>
</evidence>
<dbReference type="Pfam" id="PF07690">
    <property type="entry name" value="MFS_1"/>
    <property type="match status" value="1"/>
</dbReference>
<dbReference type="EMBL" id="BOOA01000041">
    <property type="protein sequence ID" value="GIH26509.1"/>
    <property type="molecule type" value="Genomic_DNA"/>
</dbReference>
<dbReference type="PROSITE" id="PS50850">
    <property type="entry name" value="MFS"/>
    <property type="match status" value="1"/>
</dbReference>
<feature type="transmembrane region" description="Helical" evidence="6">
    <location>
        <begin position="112"/>
        <end position="130"/>
    </location>
</feature>
<dbReference type="InterPro" id="IPR011701">
    <property type="entry name" value="MFS"/>
</dbReference>
<evidence type="ECO:0000256" key="4">
    <source>
        <dbReference type="ARBA" id="ARBA00023136"/>
    </source>
</evidence>
<dbReference type="RefSeq" id="WP_204043189.1">
    <property type="nucleotide sequence ID" value="NZ_BOOA01000041.1"/>
</dbReference>
<organism evidence="8 9">
    <name type="scientific">Acrocarpospora phusangensis</name>
    <dbReference type="NCBI Taxonomy" id="1070424"/>
    <lineage>
        <taxon>Bacteria</taxon>
        <taxon>Bacillati</taxon>
        <taxon>Actinomycetota</taxon>
        <taxon>Actinomycetes</taxon>
        <taxon>Streptosporangiales</taxon>
        <taxon>Streptosporangiaceae</taxon>
        <taxon>Acrocarpospora</taxon>
    </lineage>
</organism>
<feature type="transmembrane region" description="Helical" evidence="6">
    <location>
        <begin position="227"/>
        <end position="248"/>
    </location>
</feature>
<dbReference type="Gene3D" id="1.20.1720.10">
    <property type="entry name" value="Multidrug resistance protein D"/>
    <property type="match status" value="1"/>
</dbReference>
<feature type="transmembrane region" description="Helical" evidence="6">
    <location>
        <begin position="433"/>
        <end position="456"/>
    </location>
</feature>
<feature type="compositionally biased region" description="Basic and acidic residues" evidence="5">
    <location>
        <begin position="468"/>
        <end position="481"/>
    </location>
</feature>
<dbReference type="PANTHER" id="PTHR42718:SF48">
    <property type="entry name" value="CONSERVED TWO-DOMAIN MEMBRANE PROTEIN-RELATED"/>
    <property type="match status" value="1"/>
</dbReference>
<feature type="compositionally biased region" description="Pro residues" evidence="5">
    <location>
        <begin position="499"/>
        <end position="511"/>
    </location>
</feature>
<feature type="transmembrane region" description="Helical" evidence="6">
    <location>
        <begin position="83"/>
        <end position="106"/>
    </location>
</feature>
<dbReference type="GO" id="GO:0005886">
    <property type="term" value="C:plasma membrane"/>
    <property type="evidence" value="ECO:0007669"/>
    <property type="project" value="UniProtKB-SubCell"/>
</dbReference>
<evidence type="ECO:0000256" key="1">
    <source>
        <dbReference type="ARBA" id="ARBA00004651"/>
    </source>
</evidence>
<feature type="compositionally biased region" description="Polar residues" evidence="5">
    <location>
        <begin position="535"/>
        <end position="550"/>
    </location>
</feature>
<reference evidence="8" key="1">
    <citation type="submission" date="2021-01" db="EMBL/GenBank/DDBJ databases">
        <title>Whole genome shotgun sequence of Acrocarpospora phusangensis NBRC 108782.</title>
        <authorList>
            <person name="Komaki H."/>
            <person name="Tamura T."/>
        </authorList>
    </citation>
    <scope>NUCLEOTIDE SEQUENCE</scope>
    <source>
        <strain evidence="8">NBRC 108782</strain>
    </source>
</reference>
<protein>
    <submittedName>
        <fullName evidence="8">MFS transporter</fullName>
    </submittedName>
</protein>
<evidence type="ECO:0000256" key="5">
    <source>
        <dbReference type="SAM" id="MobiDB-lite"/>
    </source>
</evidence>
<dbReference type="Gene3D" id="1.20.1250.20">
    <property type="entry name" value="MFS general substrate transporter like domains"/>
    <property type="match status" value="1"/>
</dbReference>
<name>A0A919UM06_9ACTN</name>
<dbReference type="Proteomes" id="UP000640052">
    <property type="component" value="Unassembled WGS sequence"/>
</dbReference>
<dbReference type="PANTHER" id="PTHR42718">
    <property type="entry name" value="MAJOR FACILITATOR SUPERFAMILY MULTIDRUG TRANSPORTER MFSC"/>
    <property type="match status" value="1"/>
</dbReference>
<feature type="region of interest" description="Disordered" evidence="5">
    <location>
        <begin position="535"/>
        <end position="562"/>
    </location>
</feature>
<feature type="transmembrane region" description="Helical" evidence="6">
    <location>
        <begin position="333"/>
        <end position="350"/>
    </location>
</feature>
<dbReference type="InterPro" id="IPR020846">
    <property type="entry name" value="MFS_dom"/>
</dbReference>
<sequence length="562" mass="58064">MTGLPAQRGRTALTLLVCLGAIALSMTDSIGATFAVPVMSNTAIAIGLERTELQWVITAFAVPYAALLPTAGRVADLVGHRRLLVLGLGVFTAGAVLAITVTAFPLLLVARALQGVGTAAMVPSSLALLLSTFPDERRAAAIGAWSAAPGLSGALMHAAGGWLGEGLGWRSYFMPSAIVGSLLLCCALALPHTKRLAGRLPDPFGTVLLMGSLSVIVWAIVQSPNWGWSAQLAAALGAGLVLLLAAVWRSAHHPVPAIELALWRTPMFALAGLLSVLYGLIAFPMLVMAPMYLRDMWPDDPALLGAGLAPISLGVLVSGLISGQLTKKHGPRPVIYTGALLVTVACVWLITQGMQDGPPRLLEVWLPSSAVFGLGLGALSTAISAAAALSGGPERYAAAGGASQSARQVGAALGVACAAVLMDNPIVSGPMPGYSSSVLTCLAMAAVAGVLGLFLAPSRVKKAPQPEPKPRREPEPAEPAERVVPVLVRRETPPRRPAPEPPSPPTPPSQPQVPVKSLIALYEAAGRVAEAADTVLSQHAINEQAQHKSPQNPPSRHRAHTS</sequence>
<evidence type="ECO:0000313" key="8">
    <source>
        <dbReference type="EMBL" id="GIH26509.1"/>
    </source>
</evidence>
<dbReference type="AlphaFoldDB" id="A0A919UM06"/>
<feature type="transmembrane region" description="Helical" evidence="6">
    <location>
        <begin position="301"/>
        <end position="321"/>
    </location>
</feature>
<keyword evidence="2 6" id="KW-0812">Transmembrane</keyword>
<evidence type="ECO:0000313" key="9">
    <source>
        <dbReference type="Proteomes" id="UP000640052"/>
    </source>
</evidence>
<evidence type="ECO:0000259" key="7">
    <source>
        <dbReference type="PROSITE" id="PS50850"/>
    </source>
</evidence>
<feature type="domain" description="Major facilitator superfamily (MFS) profile" evidence="7">
    <location>
        <begin position="13"/>
        <end position="460"/>
    </location>
</feature>
<accession>A0A919UM06</accession>
<feature type="transmembrane region" description="Helical" evidence="6">
    <location>
        <begin position="203"/>
        <end position="221"/>
    </location>
</feature>
<evidence type="ECO:0000256" key="6">
    <source>
        <dbReference type="SAM" id="Phobius"/>
    </source>
</evidence>
<keyword evidence="9" id="KW-1185">Reference proteome</keyword>
<dbReference type="InterPro" id="IPR036259">
    <property type="entry name" value="MFS_trans_sf"/>
</dbReference>
<feature type="compositionally biased region" description="Basic and acidic residues" evidence="5">
    <location>
        <begin position="488"/>
        <end position="498"/>
    </location>
</feature>
<feature type="transmembrane region" description="Helical" evidence="6">
    <location>
        <begin position="172"/>
        <end position="191"/>
    </location>
</feature>
<gene>
    <name evidence="8" type="ORF">Aph01nite_48190</name>
</gene>